<keyword evidence="4" id="KW-0799">Topoisomerase</keyword>
<evidence type="ECO:0000313" key="10">
    <source>
        <dbReference type="Proteomes" id="UP000254258"/>
    </source>
</evidence>
<reference evidence="9 10" key="1">
    <citation type="submission" date="2018-07" db="EMBL/GenBank/DDBJ databases">
        <title>Dyella monticola sp. nov. and Dyella psychrodurans sp. nov. isolated from monsoon evergreen broad-leaved forest soil of Dinghu Mountain, China.</title>
        <authorList>
            <person name="Gao Z."/>
            <person name="Qiu L."/>
        </authorList>
    </citation>
    <scope>NUCLEOTIDE SEQUENCE [LARGE SCALE GENOMIC DNA]</scope>
    <source>
        <strain evidence="9 10">4G-K06</strain>
    </source>
</reference>
<keyword evidence="10" id="KW-1185">Reference proteome</keyword>
<dbReference type="GO" id="GO:0003677">
    <property type="term" value="F:DNA binding"/>
    <property type="evidence" value="ECO:0007669"/>
    <property type="project" value="UniProtKB-KW"/>
</dbReference>
<dbReference type="OrthoDB" id="9778962at2"/>
<comment type="catalytic activity">
    <reaction evidence="1">
        <text>ATP-independent breakage of single-stranded DNA, followed by passage and rejoining.</text>
        <dbReference type="EC" id="5.6.2.1"/>
    </reaction>
</comment>
<dbReference type="GO" id="GO:0006265">
    <property type="term" value="P:DNA topological change"/>
    <property type="evidence" value="ECO:0007669"/>
    <property type="project" value="InterPro"/>
</dbReference>
<comment type="similarity">
    <text evidence="2">Belongs to the type IB topoisomerase family.</text>
</comment>
<dbReference type="InterPro" id="IPR001631">
    <property type="entry name" value="TopoI"/>
</dbReference>
<evidence type="ECO:0000259" key="7">
    <source>
        <dbReference type="Pfam" id="PF01028"/>
    </source>
</evidence>
<evidence type="ECO:0000256" key="3">
    <source>
        <dbReference type="ARBA" id="ARBA00012891"/>
    </source>
</evidence>
<dbReference type="InterPro" id="IPR049331">
    <property type="entry name" value="Top1B_N_bact"/>
</dbReference>
<keyword evidence="6 9" id="KW-0413">Isomerase</keyword>
<evidence type="ECO:0000259" key="8">
    <source>
        <dbReference type="Pfam" id="PF21338"/>
    </source>
</evidence>
<dbReference type="InterPro" id="IPR014711">
    <property type="entry name" value="TopoI_cat_a-hlx-sub_euk"/>
</dbReference>
<dbReference type="Pfam" id="PF21338">
    <property type="entry name" value="Top1B_N_bact"/>
    <property type="match status" value="1"/>
</dbReference>
<dbReference type="Pfam" id="PF01028">
    <property type="entry name" value="Topoisom_I"/>
    <property type="match status" value="1"/>
</dbReference>
<proteinExistence type="inferred from homology"/>
<evidence type="ECO:0000256" key="2">
    <source>
        <dbReference type="ARBA" id="ARBA00006645"/>
    </source>
</evidence>
<dbReference type="InterPro" id="IPR011010">
    <property type="entry name" value="DNA_brk_join_enz"/>
</dbReference>
<evidence type="ECO:0000256" key="1">
    <source>
        <dbReference type="ARBA" id="ARBA00000213"/>
    </source>
</evidence>
<dbReference type="AlphaFoldDB" id="A0A370WYD2"/>
<gene>
    <name evidence="9" type="ORF">DWU98_11405</name>
</gene>
<name>A0A370WYD2_9GAMM</name>
<dbReference type="Gene3D" id="3.90.15.10">
    <property type="entry name" value="Topoisomerase I, Chain A, domain 3"/>
    <property type="match status" value="1"/>
</dbReference>
<accession>A0A370WYD2</accession>
<organism evidence="9 10">
    <name type="scientific">Dyella monticola</name>
    <dbReference type="NCBI Taxonomy" id="1927958"/>
    <lineage>
        <taxon>Bacteria</taxon>
        <taxon>Pseudomonadati</taxon>
        <taxon>Pseudomonadota</taxon>
        <taxon>Gammaproteobacteria</taxon>
        <taxon>Lysobacterales</taxon>
        <taxon>Rhodanobacteraceae</taxon>
        <taxon>Dyella</taxon>
    </lineage>
</organism>
<comment type="caution">
    <text evidence="9">The sequence shown here is derived from an EMBL/GenBank/DDBJ whole genome shotgun (WGS) entry which is preliminary data.</text>
</comment>
<dbReference type="PRINTS" id="PR00416">
    <property type="entry name" value="EUTPISMRASEI"/>
</dbReference>
<evidence type="ECO:0000256" key="6">
    <source>
        <dbReference type="ARBA" id="ARBA00023235"/>
    </source>
</evidence>
<dbReference type="EMBL" id="QRBE01000006">
    <property type="protein sequence ID" value="RDS81142.1"/>
    <property type="molecule type" value="Genomic_DNA"/>
</dbReference>
<keyword evidence="5" id="KW-0238">DNA-binding</keyword>
<feature type="domain" description="DNA topoisomerase IB N-terminal" evidence="8">
    <location>
        <begin position="36"/>
        <end position="84"/>
    </location>
</feature>
<dbReference type="PROSITE" id="PS52038">
    <property type="entry name" value="TOPO_IB_2"/>
    <property type="match status" value="1"/>
</dbReference>
<sequence length="351" mass="40043">MDVSTSTVLKRRIRAQGLVYVSDREPGIRRLRCGQGFVYRHRTGRPVVDRRILNRIRRLAIPPAYKDVWICVDPHGHLQATGRDDRGRKQYRYHPDWRTFRDAGKFANLVAFGRALPAIRRKVRHDLALPGLSHDKVIATVVALLDKTLIRVGNESYVQENGSYGLTTLRSRHLKHERGRLRFVFKGKSGVERDVELDDKRLIKIIRSIHKLPGQKLFQYLDDDGVRQPVDSSAVNHYLREAAGSTDEECFSAKNFRTWGATLLAAKLLGKRPLPEKGGLRARKHVVTRAVKEVATTMGNTPAVCRSSYIDPCVIEDWLDDGLSGQAFTTLRGRRLEKALVRYLEKRHRTG</sequence>
<dbReference type="SUPFAM" id="SSF56349">
    <property type="entry name" value="DNA breaking-rejoining enzymes"/>
    <property type="match status" value="1"/>
</dbReference>
<dbReference type="InterPro" id="IPR035447">
    <property type="entry name" value="DNA_topo_I_N_sf"/>
</dbReference>
<dbReference type="EC" id="5.6.2.1" evidence="3"/>
<evidence type="ECO:0000256" key="4">
    <source>
        <dbReference type="ARBA" id="ARBA00023029"/>
    </source>
</evidence>
<dbReference type="InterPro" id="IPR013500">
    <property type="entry name" value="TopoI_cat_euk"/>
</dbReference>
<dbReference type="Proteomes" id="UP000254258">
    <property type="component" value="Unassembled WGS sequence"/>
</dbReference>
<dbReference type="GO" id="GO:0003917">
    <property type="term" value="F:DNA topoisomerase type I (single strand cut, ATP-independent) activity"/>
    <property type="evidence" value="ECO:0007669"/>
    <property type="project" value="UniProtKB-EC"/>
</dbReference>
<dbReference type="Gene3D" id="3.30.66.10">
    <property type="entry name" value="DNA topoisomerase I domain"/>
    <property type="match status" value="1"/>
</dbReference>
<dbReference type="Gene3D" id="1.10.132.120">
    <property type="match status" value="1"/>
</dbReference>
<dbReference type="SUPFAM" id="SSF55869">
    <property type="entry name" value="DNA topoisomerase I domain"/>
    <property type="match status" value="1"/>
</dbReference>
<evidence type="ECO:0000256" key="5">
    <source>
        <dbReference type="ARBA" id="ARBA00023125"/>
    </source>
</evidence>
<evidence type="ECO:0000313" key="9">
    <source>
        <dbReference type="EMBL" id="RDS81142.1"/>
    </source>
</evidence>
<feature type="domain" description="DNA topoisomerase I catalytic core eukaryotic-type" evidence="7">
    <location>
        <begin position="97"/>
        <end position="305"/>
    </location>
</feature>
<protein>
    <recommendedName>
        <fullName evidence="3">DNA topoisomerase</fullName>
        <ecNumber evidence="3">5.6.2.1</ecNumber>
    </recommendedName>
</protein>